<protein>
    <recommendedName>
        <fullName evidence="4">Vacuolar protein sorting-associated protein</fullName>
    </recommendedName>
</protein>
<dbReference type="Pfam" id="PF25036">
    <property type="entry name" value="VPS13_VAB"/>
    <property type="match status" value="1"/>
</dbReference>
<feature type="domain" description="Intermembrane lipid transfer protein VPS13-like C-terminal" evidence="9">
    <location>
        <begin position="3072"/>
        <end position="3177"/>
    </location>
</feature>
<dbReference type="Pfam" id="PF12624">
    <property type="entry name" value="VPS13_N"/>
    <property type="match status" value="1"/>
</dbReference>
<name>A0A6A6URN4_9PEZI</name>
<reference evidence="10" key="1">
    <citation type="journal article" date="2020" name="Stud. Mycol.">
        <title>101 Dothideomycetes genomes: a test case for predicting lifestyles and emergence of pathogens.</title>
        <authorList>
            <person name="Haridas S."/>
            <person name="Albert R."/>
            <person name="Binder M."/>
            <person name="Bloem J."/>
            <person name="Labutti K."/>
            <person name="Salamov A."/>
            <person name="Andreopoulos B."/>
            <person name="Baker S."/>
            <person name="Barry K."/>
            <person name="Bills G."/>
            <person name="Bluhm B."/>
            <person name="Cannon C."/>
            <person name="Castanera R."/>
            <person name="Culley D."/>
            <person name="Daum C."/>
            <person name="Ezra D."/>
            <person name="Gonzalez J."/>
            <person name="Henrissat B."/>
            <person name="Kuo A."/>
            <person name="Liang C."/>
            <person name="Lipzen A."/>
            <person name="Lutzoni F."/>
            <person name="Magnuson J."/>
            <person name="Mondo S."/>
            <person name="Nolan M."/>
            <person name="Ohm R."/>
            <person name="Pangilinan J."/>
            <person name="Park H.-J."/>
            <person name="Ramirez L."/>
            <person name="Alfaro M."/>
            <person name="Sun H."/>
            <person name="Tritt A."/>
            <person name="Yoshinaga Y."/>
            <person name="Zwiers L.-H."/>
            <person name="Turgeon B."/>
            <person name="Goodwin S."/>
            <person name="Spatafora J."/>
            <person name="Crous P."/>
            <person name="Grigoriev I."/>
        </authorList>
    </citation>
    <scope>NUCLEOTIDE SEQUENCE</scope>
    <source>
        <strain evidence="10">CBS 115976</strain>
    </source>
</reference>
<keyword evidence="2 4" id="KW-0813">Transport</keyword>
<evidence type="ECO:0000256" key="1">
    <source>
        <dbReference type="ARBA" id="ARBA00006545"/>
    </source>
</evidence>
<dbReference type="PIRSF" id="PIRSF037235">
    <property type="entry name" value="VPS13_fungi"/>
    <property type="match status" value="1"/>
</dbReference>
<dbReference type="GO" id="GO:0045053">
    <property type="term" value="P:protein retention in Golgi apparatus"/>
    <property type="evidence" value="ECO:0007669"/>
    <property type="project" value="UniProtKB-UniRule"/>
</dbReference>
<evidence type="ECO:0000313" key="10">
    <source>
        <dbReference type="EMBL" id="KAF2674902.1"/>
    </source>
</evidence>
<organism evidence="10 11">
    <name type="scientific">Microthyrium microscopicum</name>
    <dbReference type="NCBI Taxonomy" id="703497"/>
    <lineage>
        <taxon>Eukaryota</taxon>
        <taxon>Fungi</taxon>
        <taxon>Dikarya</taxon>
        <taxon>Ascomycota</taxon>
        <taxon>Pezizomycotina</taxon>
        <taxon>Dothideomycetes</taxon>
        <taxon>Dothideomycetes incertae sedis</taxon>
        <taxon>Microthyriales</taxon>
        <taxon>Microthyriaceae</taxon>
        <taxon>Microthyrium</taxon>
    </lineage>
</organism>
<dbReference type="Pfam" id="PF25037">
    <property type="entry name" value="VPS13_C"/>
    <property type="match status" value="1"/>
</dbReference>
<evidence type="ECO:0000259" key="9">
    <source>
        <dbReference type="Pfam" id="PF25037"/>
    </source>
</evidence>
<evidence type="ECO:0000259" key="6">
    <source>
        <dbReference type="Pfam" id="PF12624"/>
    </source>
</evidence>
<evidence type="ECO:0000256" key="2">
    <source>
        <dbReference type="ARBA" id="ARBA00022448"/>
    </source>
</evidence>
<evidence type="ECO:0000259" key="8">
    <source>
        <dbReference type="Pfam" id="PF25036"/>
    </source>
</evidence>
<feature type="compositionally biased region" description="Basic and acidic residues" evidence="5">
    <location>
        <begin position="905"/>
        <end position="917"/>
    </location>
</feature>
<evidence type="ECO:0000313" key="11">
    <source>
        <dbReference type="Proteomes" id="UP000799302"/>
    </source>
</evidence>
<proteinExistence type="inferred from homology"/>
<dbReference type="InterPro" id="IPR056748">
    <property type="entry name" value="VPS13-like_C"/>
</dbReference>
<dbReference type="GO" id="GO:0005794">
    <property type="term" value="C:Golgi apparatus"/>
    <property type="evidence" value="ECO:0007669"/>
    <property type="project" value="UniProtKB-UniRule"/>
</dbReference>
<feature type="region of interest" description="Disordered" evidence="5">
    <location>
        <begin position="1575"/>
        <end position="1613"/>
    </location>
</feature>
<keyword evidence="3 4" id="KW-0445">Lipid transport</keyword>
<accession>A0A6A6URN4</accession>
<feature type="region of interest" description="Disordered" evidence="5">
    <location>
        <begin position="1736"/>
        <end position="1787"/>
    </location>
</feature>
<dbReference type="GO" id="GO:0045324">
    <property type="term" value="P:late endosome to vacuole transport"/>
    <property type="evidence" value="ECO:0007669"/>
    <property type="project" value="UniProtKB-UniRule"/>
</dbReference>
<sequence length="3203" mass="360246">MLEGVVANLLNRFLGMYVRNFDAKQLNVGIWSGDVKLRNLQLRKEALDQLHLPLNVVEGYLGELTLSIPWSNLRGKPVKIQIEDIFLLAAPREDADYDPAEQERRDHTLKMEKLDSAEMLKERNTEGMSQEEQKKSQSFTSTFITAVVDNVQVSVKNIHIRYEDSISDPGHPFALGFTLEGFDAVSTTNEWQPTFIQSSSDTTHKLASLKSLAVYWDTDAKLLGTGKGSQEGLDHDEFMEKFRAMVNSPEEAEHQYILKPVTGRAGLELDKTGKSDRPKIKAKLLFDELGFVLDDDQYRDALMLVDLFHYFIRHQEYKKFQPKSSPSEDPQAWLRFAGQAVLDKIHERNRQWSWDYFKERRDDRLRYIELFKKKKKEEKLTPEETTDIDRLEHKLSYEDLRFWRSLARNQLRKENVGVTKQPKKQTWGQWVWGSSQHEDAADDSQMSEEQRKELYSAINFDEKQSLADDIDRPKEYVKMQFDLSLRTGSFTLKRDPHGKSTNVLRLLFDNFKTEFAKRTDSLLLNVALDGMRLYDGTIPNSLFPQIIKIKDAPEIPDDQRIQELDDAFGDGEDKPKEQSDDENEKGDDEKLKDDAAAPSSDDPFFQMEFENNPLDGSADTALKLKLKAMEIIYNPVFVSEVVKFFKPPERHMESIGALMETAGATVEGIRQQTRAGLEFALEEHKTINAQLDLYAPLIIIPDSVTEKCSICLIIDAGHAKVSSELVDKETMKDVKTRQSQQLSDKEFKQLESLMYDKFKLRLESTQVLIGSSIEEAKSRLEGENAQKDLHIVDRINMDFLIEICIIPKGTELTKFRISGNLPVLHASFSDSKYKKLMKLIDVAIPKFDDDEDEPRRPKLSSPDQERGKETDPFDDRRKSYQLTSKKDLVLEDDSDHDDQIPQLDGSKRAKTESETPVHQRNFELKFTVDKLQGSLYKSDPDGKKPDTLLVELIAEHFGFDFTLRPYDMSAEVKLQSLIVEDHIEENPVPEFKNLIYSEGADSSKAGDLLRFKFMKINKDSPEFQSKYRGIAMNIDTTVSTINLVVTRRTLLTLLDFILLTFTNPNSDEDTSKDKAIQSKDSKSKPVQQQDANADKININAKLKGVAVVLNNDGIRLATLSLKTASVVVFLDGGKMKIAAHLGDLDLIDDVNQGVPETSPLRQLITIQGDELAHFTYETFDSKAKSYPGYDTSIYLRLGSLKLNFVTEPFRKLMNFGVKFGKMQAIFNAARQAAANQASQIQESASKMHLDIIIKTPIIVFPRLVVTDTPERDAVTVDLGEIYLNNKFVALDDSSDSITGNKISTGIRNTRLTSLFHFEDEKSEELQVIEKVDLDFSITYVEHKAGLRRPDLEIAANMSDINLRITPEQMKFLLELASSIPAAFAADSDDEVVEAVEDELPEETLSPARKATDELDKKSQDSKGKEVAKTDSEVWSKLDLVFKVGAIGLELIKGHENAPVGDLVKASLSKFSLNQTHLKLKMMSDNSLEAELLVQSFTIEDTRAQGTNKFRKIMSLINTDVSQQFMASLSISGGEERHLTALLDVDSPRIILALDYLFAIKAFVDRGLASEQPAEIEELEEHSETESDSPIHGDAVSQSQISSSKGEDSTASSGGMETSFRVNIVHAQIVLLANPTIKNSEAIVLGTKQILVAKQHAMTLQVDKVGMFLCRMDQFEKNRLRILDDFSIRTALDMRSQGKQSSVTSIHVEVDPLVLRLSLRDILLAMQIFNRASAISNEGSDTISSPEPKKLTPPKNTRALSSTHKAKSTAPSKGPGAKTISTQKSGSKQIDLPVRQGSAILSKEEMNIQMDGIRVVLIGDKHELPMLDWSVKKFEVTVRDWSTSMIADTRIDTFINVFNFSKSAWEPLIEPWQLGFHMAKETNPEKLSLDLYSRKSLELTLTVATIALASKSFDFLSSEQDVLSKPRGLDSPFKIRNYTGFTINVWAANEGSDDPNSAAKLEDGEDCPWRFEDPMTTRESLSQQGATGVVGVQLEGSGFESLSKIPITGEGETLYNLRPKQANVQHRLLVEISLGADNVKYITFRSPLLVENNTQIPVELGVFDPDEGHILKIEKIQPGDARPAPVGAAYKHSLIVRPDQGFGYAWSSERLFWKDLQRKPTRALTCRGESDDQSPPFFFQMNAVFDRKDPLTGVYPHMRIKLHAPVEVQNLLPFDFKYRIFDHSTKKDWTNFLRKGGVSPVHVVELQHLLMMSIDLQNDLFKQSEFTVINSSDKEQFKREKSISIKDKDGLSLKLKLHYFTIPDSGGAFKVTVFSPYVVLNRTGLDLDVRSEGSKLFGSSQGVAGHSSLIDVDEEEVKGAPFMFSFPSENRKNRARIKVGDSQWSSPQSFDAIGSTYNVTLKSASQRTEMNVGVSIVEGEGKYNLTKVVTITPRFIVKNKIGEELNIREPGSSDFMTLKNGELLPLRFLRQSGSQQLCLCFPGVDNQWSAPFDIANVGSVHVKLAKARERQKLVRIDVLMEQATLFLHISIETKHWPFSMRNESNVEFLFWQTNPHVNDDDEEIRGTGWKPVRYRLPPRSVMPYAWDFPAARKKEIILSAGRVERAVKLAEIGTPPPMKLPAVENRRGAIIELSIAAEGPTQTLKIANFKPQHSLYRQKTMAASQSSMSGFEVKDQDTEVTLSAKLAFAGIGVSLVNRQLRELVYLTLRDIELKYSDSHLYQTVKATIKWIQIDNQLYGGIFPIILYPSVVPKTGKELEAHPILHSVITRVKDDSYGVLYIKYFTILLQQLTVEIDEDFIFALLDFVKVPGASWSEPSEDKLCDDNLDIPEPSQEEQGQDMYFELLHIQPMQFDISFVRTERINAEDTMASSRNPLMFMVNVLTMSVGNVNDAPIKYNALMLENARVSLNSLYDRVKTHYIQESIRQVHVVIGSADFLGNPVGLFNNLASGIQDVFYEPYQGLVTERPEDLGLGIVKGAGSFVKKSIFGFSDSMAKFTGSVSKGLAAATMDKEFQDKRRMSRNRNRPKHVLYGITSGGNAFSSSLASGIGGLARHPLEGAEKEGVAGFMKGVGKGVLGMATKPAIGAFDLASSVAEGVRNTTTVFDQDGLDRVRLTRFIGIDGIVRPYAQREALGQFWLKTLDNGKYFNDDYLAHLELEGRDMMVMLTYTGILLVRTKKLHVEWDVSLKDVQTISKERTGIAISLQGGTNGPFVPVSDEQARNWLYRQIAIAVNAYNDKWNAKG</sequence>
<dbReference type="PANTHER" id="PTHR16166:SF93">
    <property type="entry name" value="INTERMEMBRANE LIPID TRANSFER PROTEIN VPS13"/>
    <property type="match status" value="1"/>
</dbReference>
<dbReference type="InterPro" id="IPR026847">
    <property type="entry name" value="VPS13"/>
</dbReference>
<feature type="region of interest" description="Disordered" evidence="5">
    <location>
        <begin position="566"/>
        <end position="603"/>
    </location>
</feature>
<dbReference type="Pfam" id="PF25033">
    <property type="entry name" value="VPS13_M"/>
    <property type="match status" value="1"/>
</dbReference>
<comment type="similarity">
    <text evidence="1 4">Belongs to the VPS13 family.</text>
</comment>
<feature type="region of interest" description="Disordered" evidence="5">
    <location>
        <begin position="848"/>
        <end position="917"/>
    </location>
</feature>
<gene>
    <name evidence="10" type="ORF">BT63DRAFT_462404</name>
</gene>
<keyword evidence="4" id="KW-0333">Golgi apparatus</keyword>
<dbReference type="PANTHER" id="PTHR16166">
    <property type="entry name" value="VACUOLAR PROTEIN SORTING-ASSOCIATED PROTEIN VPS13"/>
    <property type="match status" value="1"/>
</dbReference>
<dbReference type="OrthoDB" id="428159at2759"/>
<evidence type="ECO:0000259" key="7">
    <source>
        <dbReference type="Pfam" id="PF25033"/>
    </source>
</evidence>
<dbReference type="InterPro" id="IPR009543">
    <property type="entry name" value="VPS13_VAB"/>
</dbReference>
<dbReference type="EMBL" id="MU004230">
    <property type="protein sequence ID" value="KAF2674902.1"/>
    <property type="molecule type" value="Genomic_DNA"/>
</dbReference>
<feature type="domain" description="Vacuolar protein sorting-associated protein 13 VPS13 adaptor binding" evidence="8">
    <location>
        <begin position="1975"/>
        <end position="2551"/>
    </location>
</feature>
<evidence type="ECO:0000256" key="3">
    <source>
        <dbReference type="ARBA" id="ARBA00023055"/>
    </source>
</evidence>
<feature type="domain" description="Chorein N-terminal" evidence="6">
    <location>
        <begin position="1"/>
        <end position="852"/>
    </location>
</feature>
<feature type="compositionally biased region" description="Polar residues" evidence="5">
    <location>
        <begin position="1753"/>
        <end position="1762"/>
    </location>
</feature>
<feature type="region of interest" description="Disordered" evidence="5">
    <location>
        <begin position="1068"/>
        <end position="1090"/>
    </location>
</feature>
<dbReference type="GO" id="GO:0007005">
    <property type="term" value="P:mitochondrion organization"/>
    <property type="evidence" value="ECO:0007669"/>
    <property type="project" value="TreeGrafter"/>
</dbReference>
<feature type="compositionally biased region" description="Basic and acidic residues" evidence="5">
    <location>
        <begin position="1069"/>
        <end position="1083"/>
    </location>
</feature>
<dbReference type="GO" id="GO:0006623">
    <property type="term" value="P:protein targeting to vacuole"/>
    <property type="evidence" value="ECO:0007669"/>
    <property type="project" value="TreeGrafter"/>
</dbReference>
<dbReference type="InterPro" id="IPR026854">
    <property type="entry name" value="VPS13_N"/>
</dbReference>
<evidence type="ECO:0000256" key="4">
    <source>
        <dbReference type="PIRNR" id="PIRNR037235"/>
    </source>
</evidence>
<keyword evidence="11" id="KW-1185">Reference proteome</keyword>
<feature type="compositionally biased region" description="Basic and acidic residues" evidence="5">
    <location>
        <begin position="863"/>
        <end position="889"/>
    </location>
</feature>
<feature type="domain" description="VPS13-like middle region" evidence="7">
    <location>
        <begin position="1116"/>
        <end position="1904"/>
    </location>
</feature>
<feature type="compositionally biased region" description="Basic and acidic residues" evidence="5">
    <location>
        <begin position="1409"/>
        <end position="1427"/>
    </location>
</feature>
<dbReference type="Proteomes" id="UP000799302">
    <property type="component" value="Unassembled WGS sequence"/>
</dbReference>
<feature type="compositionally biased region" description="Polar residues" evidence="5">
    <location>
        <begin position="1595"/>
        <end position="1613"/>
    </location>
</feature>
<evidence type="ECO:0000256" key="5">
    <source>
        <dbReference type="SAM" id="MobiDB-lite"/>
    </source>
</evidence>
<comment type="function">
    <text evidence="4">Mediates the transfer of lipids between membranes at organelle contact sites. May play a role in mitochondrial lipid homeostasis.</text>
</comment>
<dbReference type="InterPro" id="IPR056747">
    <property type="entry name" value="VPS13-like_M"/>
</dbReference>
<feature type="region of interest" description="Disordered" evidence="5">
    <location>
        <begin position="1397"/>
        <end position="1427"/>
    </location>
</feature>
<dbReference type="InterPro" id="IPR017148">
    <property type="entry name" value="VPS13_fungi"/>
</dbReference>
<dbReference type="GO" id="GO:0006869">
    <property type="term" value="P:lipid transport"/>
    <property type="evidence" value="ECO:0007669"/>
    <property type="project" value="UniProtKB-KW"/>
</dbReference>
<feature type="compositionally biased region" description="Basic and acidic residues" evidence="5">
    <location>
        <begin position="1581"/>
        <end position="1590"/>
    </location>
</feature>
<feature type="compositionally biased region" description="Polar residues" evidence="5">
    <location>
        <begin position="1778"/>
        <end position="1787"/>
    </location>
</feature>